<keyword evidence="1" id="KW-0472">Membrane</keyword>
<keyword evidence="4" id="KW-1185">Reference proteome</keyword>
<dbReference type="OrthoDB" id="7348688at2"/>
<accession>A0A1H4GLX2</accession>
<feature type="transmembrane region" description="Helical" evidence="1">
    <location>
        <begin position="24"/>
        <end position="45"/>
    </location>
</feature>
<dbReference type="AlphaFoldDB" id="A0A1H4GLX2"/>
<organism evidence="3 4">
    <name type="scientific">Paraburkholderia sartisoli</name>
    <dbReference type="NCBI Taxonomy" id="83784"/>
    <lineage>
        <taxon>Bacteria</taxon>
        <taxon>Pseudomonadati</taxon>
        <taxon>Pseudomonadota</taxon>
        <taxon>Betaproteobacteria</taxon>
        <taxon>Burkholderiales</taxon>
        <taxon>Burkholderiaceae</taxon>
        <taxon>Paraburkholderia</taxon>
    </lineage>
</organism>
<dbReference type="STRING" id="83784.SAMN05192564_10683"/>
<feature type="domain" description="CHASE2" evidence="2">
    <location>
        <begin position="58"/>
        <end position="386"/>
    </location>
</feature>
<feature type="transmembrane region" description="Helical" evidence="1">
    <location>
        <begin position="464"/>
        <end position="489"/>
    </location>
</feature>
<gene>
    <name evidence="3" type="ORF">SAMN05192564_10683</name>
</gene>
<evidence type="ECO:0000313" key="3">
    <source>
        <dbReference type="EMBL" id="SEB09642.1"/>
    </source>
</evidence>
<name>A0A1H4GLX2_9BURK</name>
<feature type="transmembrane region" description="Helical" evidence="1">
    <location>
        <begin position="495"/>
        <end position="513"/>
    </location>
</feature>
<proteinExistence type="predicted"/>
<evidence type="ECO:0000259" key="2">
    <source>
        <dbReference type="SMART" id="SM01080"/>
    </source>
</evidence>
<evidence type="ECO:0000313" key="4">
    <source>
        <dbReference type="Proteomes" id="UP000198638"/>
    </source>
</evidence>
<evidence type="ECO:0000256" key="1">
    <source>
        <dbReference type="SAM" id="Phobius"/>
    </source>
</evidence>
<sequence>MDHGAHIEQRRLARIARSLPGRTFIQASLAIVLGIVAALVLPMVFGDEFATRKAAKFYAPVEGKAYGSGSRDSIAVLLIDDQSLKQAGQTWPASYDYYVRLMRGIAIYRPKAVFIDIVFKDARSDPAIGKLAARLCELQHAGIDVYLAGKRDADGKLRIRAGLDELQGRCFKLVSVEYKPDELDHLSWTYPLETKSGGATTVQSAALGIYENSFGVHLARPTADLALSWGLKPAANGLDWSASDTGENRTHGVAEDGSYCRGDHGWLELAPYGFRQMLFHDAEKPVCVFHETLYARELANTTAEDEAKLTSALRGKVVMVATARDYSNDLVNTPINNRIPGVYLHAMALDNLLTWGPRYKHAAALTPSTDRDNLKLLGLAAFGLLAVVIVRMLKNFARERSTRLRTARRGPRFYDPDVYLLDTSPTGDGGERRVQIESRVAGHREQTSPSRRLARRLGHGLRKAAVWAATCLAEITGSLALVGLLLYIGQRVLDVGFLTVVDIAVFALAAEWFEWNEKLIDWFNASSHNKE</sequence>
<dbReference type="Proteomes" id="UP000198638">
    <property type="component" value="Unassembled WGS sequence"/>
</dbReference>
<dbReference type="Pfam" id="PF05226">
    <property type="entry name" value="CHASE2"/>
    <property type="match status" value="1"/>
</dbReference>
<dbReference type="SMART" id="SM01080">
    <property type="entry name" value="CHASE2"/>
    <property type="match status" value="1"/>
</dbReference>
<protein>
    <submittedName>
        <fullName evidence="3">Sensor domain CHASE2-containing protein</fullName>
    </submittedName>
</protein>
<dbReference type="EMBL" id="FNRQ01000006">
    <property type="protein sequence ID" value="SEB09642.1"/>
    <property type="molecule type" value="Genomic_DNA"/>
</dbReference>
<dbReference type="InterPro" id="IPR007890">
    <property type="entry name" value="CHASE2"/>
</dbReference>
<keyword evidence="1" id="KW-1133">Transmembrane helix</keyword>
<dbReference type="RefSeq" id="WP_090535386.1">
    <property type="nucleotide sequence ID" value="NZ_FNRQ01000006.1"/>
</dbReference>
<reference evidence="4" key="1">
    <citation type="submission" date="2016-10" db="EMBL/GenBank/DDBJ databases">
        <authorList>
            <person name="Varghese N."/>
            <person name="Submissions S."/>
        </authorList>
    </citation>
    <scope>NUCLEOTIDE SEQUENCE [LARGE SCALE GENOMIC DNA]</scope>
    <source>
        <strain evidence="4">LMG 24000</strain>
    </source>
</reference>
<keyword evidence="1" id="KW-0812">Transmembrane</keyword>